<comment type="catalytic activity">
    <reaction evidence="6">
        <text>NAD(+) + H2O = ADP-D-ribose + nicotinamide + H(+)</text>
        <dbReference type="Rhea" id="RHEA:16301"/>
        <dbReference type="ChEBI" id="CHEBI:15377"/>
        <dbReference type="ChEBI" id="CHEBI:15378"/>
        <dbReference type="ChEBI" id="CHEBI:17154"/>
        <dbReference type="ChEBI" id="CHEBI:57540"/>
        <dbReference type="ChEBI" id="CHEBI:57967"/>
        <dbReference type="EC" id="3.2.2.6"/>
    </reaction>
    <physiologicalReaction direction="left-to-right" evidence="6">
        <dbReference type="Rhea" id="RHEA:16302"/>
    </physiologicalReaction>
</comment>
<dbReference type="InterPro" id="IPR058192">
    <property type="entry name" value="WHD_ROQ1-like"/>
</dbReference>
<keyword evidence="10" id="KW-1185">Reference proteome</keyword>
<sequence>MALITEASSSSSSSSSEWKYDAFLSFRGEDTRRNFISHLYERLCHEGINTFKDDRELETGQSISQALPKAIAESRILIIIFSKNYACSTWCLDELVRILECKKAGRQTVLPIFYDVTPSQVRKQSGNFEKAFAVHEGSFKENIEKVQQWRAAMREVADLSGWDLQDRHESEFIREIVKDIISKLRRFSSDITKGLVGMELRLEKMRLYLDLGQSDKVKIIGVWGMGGVGKTTIASVVYKQMYSQFEGSIFLADVRKASETHDGLVSLQKKLLSAILNRDLEIHDVHKGTDEIGKRLCHKKVLVILDDVNELQHVECLIGKRDENWFGVGSRIIITTRNKHLLAQHGVDNEYMVDGLDHEEALKLFHLKAFKNDRPTYDYEELSNQFVRYASGLPLALVVLGSYLYAKSRKEWTSALDRLREIPNEEISRKLQISFDGLDEIDKKIFLDIACFFNGMKENYVKKILYSCGFYPDSGIGELINRSLISVSDERVWMHDLLREMGQKIVRQESPMEPGQRSRIWLYTDVCQVLINNTGSEVNEGIVLDLLGEEGQLIRAKGFSKMKYLRMLILQNARFFYDIEYLSNELRYLEWHEYPFESLPSTFQPNKLVELHLQHSNLKKLWKAIEPLQLLKIIDLSYSQCLIKTPDFRDVPNLEVLNLEGCKSLVKVHQSIGLLTRLVCLNMEGCEKLVTLPSGNWNLKSLKILNLRGCSKLCKLPEGLVSMTSLEELDVAGVVSGQAKLAKARDLLSNYLQRTKRNENLLALAIPNLQALRKLDMSYCNLSQVPNDLSCLRSLEQLNLSGNHLLSIPSSIIQLSNLIDVDFSNCTRLESLPSLPSNIECLDMKNCTSLQTLPDLVQLCRLENLRCTNCESLQSLPDLPSNVQRLDMENCTALQTLPNIFEKHNIEKSFYIGFSNCSKLNYFQSKITVAFTWLRSYLLWLYEIRKLLKIRESIQSEEEFEEICHQRCGSPYRRLPDFYIYVPGSVIPDWFSNQGVKSPLRMLLPPHENWWNIAGFAVCAIVGERRCREPIFLIAVNSKSGAAWNRGYEVPIPGASKVALDHLSLFFAANYKLDLHKEDSPTELVLDFPEDEIKKCGIRVVHDEEIQELIQYNKPLEILSEERNEVSVGVEEDKVSRRNKEKQNNNASCGEDKCIDS</sequence>
<name>A0ABQ9L5V8_HEVBR</name>
<dbReference type="InterPro" id="IPR000157">
    <property type="entry name" value="TIR_dom"/>
</dbReference>
<feature type="compositionally biased region" description="Basic and acidic residues" evidence="7">
    <location>
        <begin position="1129"/>
        <end position="1143"/>
    </location>
</feature>
<dbReference type="PROSITE" id="PS50104">
    <property type="entry name" value="TIR"/>
    <property type="match status" value="1"/>
</dbReference>
<dbReference type="InterPro" id="IPR002182">
    <property type="entry name" value="NB-ARC"/>
</dbReference>
<reference evidence="9" key="1">
    <citation type="journal article" date="2023" name="Plant Biotechnol. J.">
        <title>Chromosome-level wild Hevea brasiliensis genome provides new tools for genomic-assisted breeding and valuable loci to elevate rubber yield.</title>
        <authorList>
            <person name="Cheng H."/>
            <person name="Song X."/>
            <person name="Hu Y."/>
            <person name="Wu T."/>
            <person name="Yang Q."/>
            <person name="An Z."/>
            <person name="Feng S."/>
            <person name="Deng Z."/>
            <person name="Wu W."/>
            <person name="Zeng X."/>
            <person name="Tu M."/>
            <person name="Wang X."/>
            <person name="Huang H."/>
        </authorList>
    </citation>
    <scope>NUCLEOTIDE SEQUENCE</scope>
    <source>
        <strain evidence="9">MT/VB/25A 57/8</strain>
    </source>
</reference>
<keyword evidence="4" id="KW-0378">Hydrolase</keyword>
<evidence type="ECO:0000256" key="2">
    <source>
        <dbReference type="ARBA" id="ARBA00022614"/>
    </source>
</evidence>
<comment type="caution">
    <text evidence="9">The sequence shown here is derived from an EMBL/GenBank/DDBJ whole genome shotgun (WGS) entry which is preliminary data.</text>
</comment>
<feature type="region of interest" description="Disordered" evidence="7">
    <location>
        <begin position="1129"/>
        <end position="1157"/>
    </location>
</feature>
<dbReference type="Pfam" id="PF23282">
    <property type="entry name" value="WHD_ROQ1"/>
    <property type="match status" value="1"/>
</dbReference>
<proteinExistence type="predicted"/>
<dbReference type="SUPFAM" id="SSF52540">
    <property type="entry name" value="P-loop containing nucleoside triphosphate hydrolases"/>
    <property type="match status" value="1"/>
</dbReference>
<dbReference type="EC" id="3.2.2.6" evidence="1"/>
<feature type="domain" description="TIR" evidence="8">
    <location>
        <begin position="18"/>
        <end position="184"/>
    </location>
</feature>
<evidence type="ECO:0000256" key="7">
    <source>
        <dbReference type="SAM" id="MobiDB-lite"/>
    </source>
</evidence>
<dbReference type="SUPFAM" id="SSF52058">
    <property type="entry name" value="L domain-like"/>
    <property type="match status" value="1"/>
</dbReference>
<dbReference type="Pfam" id="PF01582">
    <property type="entry name" value="TIR"/>
    <property type="match status" value="1"/>
</dbReference>
<accession>A0ABQ9L5V8</accession>
<dbReference type="InterPro" id="IPR011713">
    <property type="entry name" value="Leu-rich_rpt_3"/>
</dbReference>
<dbReference type="InterPro" id="IPR027417">
    <property type="entry name" value="P-loop_NTPase"/>
</dbReference>
<dbReference type="PRINTS" id="PR00364">
    <property type="entry name" value="DISEASERSIST"/>
</dbReference>
<dbReference type="InterPro" id="IPR001611">
    <property type="entry name" value="Leu-rich_rpt"/>
</dbReference>
<dbReference type="SMART" id="SM00369">
    <property type="entry name" value="LRR_TYP"/>
    <property type="match status" value="2"/>
</dbReference>
<protein>
    <recommendedName>
        <fullName evidence="1">ADP-ribosyl cyclase/cyclic ADP-ribose hydrolase</fullName>
        <ecNumber evidence="1">3.2.2.6</ecNumber>
    </recommendedName>
</protein>
<dbReference type="PROSITE" id="PS51450">
    <property type="entry name" value="LRR"/>
    <property type="match status" value="1"/>
</dbReference>
<dbReference type="SMART" id="SM00255">
    <property type="entry name" value="TIR"/>
    <property type="match status" value="1"/>
</dbReference>
<dbReference type="Proteomes" id="UP001174677">
    <property type="component" value="Chromosome 14"/>
</dbReference>
<evidence type="ECO:0000313" key="10">
    <source>
        <dbReference type="Proteomes" id="UP001174677"/>
    </source>
</evidence>
<dbReference type="Gene3D" id="1.10.8.430">
    <property type="entry name" value="Helical domain of apoptotic protease-activating factors"/>
    <property type="match status" value="1"/>
</dbReference>
<dbReference type="Pfam" id="PF00931">
    <property type="entry name" value="NB-ARC"/>
    <property type="match status" value="1"/>
</dbReference>
<dbReference type="InterPro" id="IPR032675">
    <property type="entry name" value="LRR_dom_sf"/>
</dbReference>
<evidence type="ECO:0000256" key="6">
    <source>
        <dbReference type="ARBA" id="ARBA00047304"/>
    </source>
</evidence>
<keyword evidence="3" id="KW-0677">Repeat</keyword>
<dbReference type="PANTHER" id="PTHR11017:SF553">
    <property type="entry name" value="ADP-RIBOSYL CYCLASE_CYCLIC ADP-RIBOSE HYDROLASE"/>
    <property type="match status" value="1"/>
</dbReference>
<evidence type="ECO:0000313" key="9">
    <source>
        <dbReference type="EMBL" id="KAJ9159546.1"/>
    </source>
</evidence>
<dbReference type="Pfam" id="PF20160">
    <property type="entry name" value="C-JID"/>
    <property type="match status" value="1"/>
</dbReference>
<dbReference type="Gene3D" id="3.40.50.10140">
    <property type="entry name" value="Toll/interleukin-1 receptor homology (TIR) domain"/>
    <property type="match status" value="1"/>
</dbReference>
<dbReference type="EMBL" id="JARPOI010000014">
    <property type="protein sequence ID" value="KAJ9159546.1"/>
    <property type="molecule type" value="Genomic_DNA"/>
</dbReference>
<dbReference type="SUPFAM" id="SSF52200">
    <property type="entry name" value="Toll/Interleukin receptor TIR domain"/>
    <property type="match status" value="1"/>
</dbReference>
<evidence type="ECO:0000256" key="5">
    <source>
        <dbReference type="ARBA" id="ARBA00023027"/>
    </source>
</evidence>
<evidence type="ECO:0000259" key="8">
    <source>
        <dbReference type="PROSITE" id="PS50104"/>
    </source>
</evidence>
<dbReference type="InterPro" id="IPR044974">
    <property type="entry name" value="Disease_R_plants"/>
</dbReference>
<dbReference type="Gene3D" id="3.40.50.300">
    <property type="entry name" value="P-loop containing nucleotide triphosphate hydrolases"/>
    <property type="match status" value="1"/>
</dbReference>
<dbReference type="Pfam" id="PF07725">
    <property type="entry name" value="LRR_3"/>
    <property type="match status" value="1"/>
</dbReference>
<dbReference type="InterPro" id="IPR045344">
    <property type="entry name" value="C-JID"/>
</dbReference>
<evidence type="ECO:0000256" key="4">
    <source>
        <dbReference type="ARBA" id="ARBA00022801"/>
    </source>
</evidence>
<keyword evidence="5" id="KW-0520">NAD</keyword>
<evidence type="ECO:0000256" key="1">
    <source>
        <dbReference type="ARBA" id="ARBA00011982"/>
    </source>
</evidence>
<keyword evidence="2" id="KW-0433">Leucine-rich repeat</keyword>
<gene>
    <name evidence="9" type="ORF">P3X46_025050</name>
</gene>
<dbReference type="Gene3D" id="3.80.10.10">
    <property type="entry name" value="Ribonuclease Inhibitor"/>
    <property type="match status" value="2"/>
</dbReference>
<evidence type="ECO:0000256" key="3">
    <source>
        <dbReference type="ARBA" id="ARBA00022737"/>
    </source>
</evidence>
<dbReference type="InterPro" id="IPR035897">
    <property type="entry name" value="Toll_tir_struct_dom_sf"/>
</dbReference>
<dbReference type="InterPro" id="IPR042197">
    <property type="entry name" value="Apaf_helical"/>
</dbReference>
<dbReference type="PANTHER" id="PTHR11017">
    <property type="entry name" value="LEUCINE-RICH REPEAT-CONTAINING PROTEIN"/>
    <property type="match status" value="1"/>
</dbReference>
<organism evidence="9 10">
    <name type="scientific">Hevea brasiliensis</name>
    <name type="common">Para rubber tree</name>
    <name type="synonym">Siphonia brasiliensis</name>
    <dbReference type="NCBI Taxonomy" id="3981"/>
    <lineage>
        <taxon>Eukaryota</taxon>
        <taxon>Viridiplantae</taxon>
        <taxon>Streptophyta</taxon>
        <taxon>Embryophyta</taxon>
        <taxon>Tracheophyta</taxon>
        <taxon>Spermatophyta</taxon>
        <taxon>Magnoliopsida</taxon>
        <taxon>eudicotyledons</taxon>
        <taxon>Gunneridae</taxon>
        <taxon>Pentapetalae</taxon>
        <taxon>rosids</taxon>
        <taxon>fabids</taxon>
        <taxon>Malpighiales</taxon>
        <taxon>Euphorbiaceae</taxon>
        <taxon>Crotonoideae</taxon>
        <taxon>Micrandreae</taxon>
        <taxon>Hevea</taxon>
    </lineage>
</organism>
<dbReference type="InterPro" id="IPR003591">
    <property type="entry name" value="Leu-rich_rpt_typical-subtyp"/>
</dbReference>